<feature type="transmembrane region" description="Helical" evidence="1">
    <location>
        <begin position="424"/>
        <end position="445"/>
    </location>
</feature>
<organism evidence="2 3">
    <name type="scientific">Methylomarinum roseum</name>
    <dbReference type="NCBI Taxonomy" id="3067653"/>
    <lineage>
        <taxon>Bacteria</taxon>
        <taxon>Pseudomonadati</taxon>
        <taxon>Pseudomonadota</taxon>
        <taxon>Gammaproteobacteria</taxon>
        <taxon>Methylococcales</taxon>
        <taxon>Methylococcaceae</taxon>
        <taxon>Methylomarinum</taxon>
    </lineage>
</organism>
<dbReference type="KEGG" id="mech:Q9L42_018365"/>
<dbReference type="GO" id="GO:0004222">
    <property type="term" value="F:metalloendopeptidase activity"/>
    <property type="evidence" value="ECO:0007669"/>
    <property type="project" value="InterPro"/>
</dbReference>
<sequence length="716" mass="80976">MSEMLFSPLWYRVSRLKPRLRQHVDMRRHDYRGMTWYILHDKASGRSHRFNASAYQVIGLLDGNTSMEQIWNSVDDRLGDAAPTQEQIIQLLGKLHAADLLQSGLPLDSEELLQRRQRFKNYQLRQRLGNPLAIKIPLWDPDDFLRRNLPKISGLFHRYIGGIWLLLIAVAGVGVAVHWQTISGYALDRTLNPDNLLIIVLLYPMIKFLHELAHAFSARYYGGEVHEMGISFLMFMPIPYVDVSSVNVLHDKRRRIAVSAAGIIVELFVAALGVLLWLVSESGLLKDIAFNMMLIGGASSFFFNANPLLKYDGYYMLADAVSIPNLFRRSGLYFGYLYKKHLLGLQELNSPATTPGEAGWLFGYGLASFSYRLIICWLIIVYVLDKFYLAGLVLALWLVSWQILRPVGRGLWFVFTSPALQRKRVRVIGKVAGIVSLIMALIFYVPMPSYSRSEGVVWMPDDAQLRVECDGFVDELPPNLPAIVEAGTAIVTIINPLMRTEVDVLKARLIELDTQFRAEWESHRVKADTIRDEMKVVVEQLQRARQKQKAMAIVSKKTGKLLIPDAEDLPGRYVHQGDVIGYVLDDSLPTVRVVVTQAVLGRIQENLAGIQIRLVNQPARALPAKIIRRGPEATNALPSPALATINGGNIVIDSRSEQALRTREKIFQLDLAYSPVGVGSEIIGQRVYVRFDHGAEPLARQWYRSLRQVFLRHFNG</sequence>
<gene>
    <name evidence="2" type="ORF">Q9L42_018365</name>
</gene>
<keyword evidence="1" id="KW-0472">Membrane</keyword>
<accession>A0AAU7NTF0</accession>
<keyword evidence="1" id="KW-0812">Transmembrane</keyword>
<protein>
    <submittedName>
        <fullName evidence="2">M50 family metallopeptidase</fullName>
    </submittedName>
</protein>
<dbReference type="Proteomes" id="UP001225378">
    <property type="component" value="Chromosome"/>
</dbReference>
<dbReference type="GO" id="GO:0031293">
    <property type="term" value="P:membrane protein intracellular domain proteolysis"/>
    <property type="evidence" value="ECO:0007669"/>
    <property type="project" value="TreeGrafter"/>
</dbReference>
<feature type="transmembrane region" description="Helical" evidence="1">
    <location>
        <begin position="387"/>
        <end position="404"/>
    </location>
</feature>
<dbReference type="PANTHER" id="PTHR13325:SF3">
    <property type="entry name" value="MEMBRANE-BOUND TRANSCRIPTION FACTOR SITE-2 PROTEASE"/>
    <property type="match status" value="1"/>
</dbReference>
<feature type="transmembrane region" description="Helical" evidence="1">
    <location>
        <begin position="228"/>
        <end position="250"/>
    </location>
</feature>
<proteinExistence type="predicted"/>
<name>A0AAU7NTF0_9GAMM</name>
<dbReference type="CDD" id="cd05709">
    <property type="entry name" value="S2P-M50"/>
    <property type="match status" value="1"/>
</dbReference>
<evidence type="ECO:0000313" key="3">
    <source>
        <dbReference type="Proteomes" id="UP001225378"/>
    </source>
</evidence>
<feature type="transmembrane region" description="Helical" evidence="1">
    <location>
        <begin position="256"/>
        <end position="279"/>
    </location>
</feature>
<evidence type="ECO:0000256" key="1">
    <source>
        <dbReference type="SAM" id="Phobius"/>
    </source>
</evidence>
<dbReference type="AlphaFoldDB" id="A0AAU7NTF0"/>
<dbReference type="InterPro" id="IPR041881">
    <property type="entry name" value="PqqD_sf"/>
</dbReference>
<keyword evidence="3" id="KW-1185">Reference proteome</keyword>
<feature type="transmembrane region" description="Helical" evidence="1">
    <location>
        <begin position="358"/>
        <end position="380"/>
    </location>
</feature>
<keyword evidence="1" id="KW-1133">Transmembrane helix</keyword>
<dbReference type="InterPro" id="IPR001193">
    <property type="entry name" value="MBTPS2"/>
</dbReference>
<dbReference type="GO" id="GO:0016020">
    <property type="term" value="C:membrane"/>
    <property type="evidence" value="ECO:0007669"/>
    <property type="project" value="InterPro"/>
</dbReference>
<feature type="transmembrane region" description="Helical" evidence="1">
    <location>
        <begin position="196"/>
        <end position="216"/>
    </location>
</feature>
<feature type="transmembrane region" description="Helical" evidence="1">
    <location>
        <begin position="156"/>
        <end position="176"/>
    </location>
</feature>
<dbReference type="Gene3D" id="1.10.10.1150">
    <property type="entry name" value="Coenzyme PQQ synthesis protein D (PqqD)"/>
    <property type="match status" value="1"/>
</dbReference>
<dbReference type="PANTHER" id="PTHR13325">
    <property type="entry name" value="PROTEASE M50 MEMBRANE-BOUND TRANSCRIPTION FACTOR SITE 2 PROTEASE"/>
    <property type="match status" value="1"/>
</dbReference>
<evidence type="ECO:0000313" key="2">
    <source>
        <dbReference type="EMBL" id="XBS20290.1"/>
    </source>
</evidence>
<dbReference type="RefSeq" id="WP_349431572.1">
    <property type="nucleotide sequence ID" value="NZ_CP157743.1"/>
</dbReference>
<reference evidence="2 3" key="1">
    <citation type="journal article" date="2024" name="Microbiology">
        <title>Methylomarinum rosea sp. nov., a novel halophilic methanotrophic bacterium from the hypersaline Lake Elton.</title>
        <authorList>
            <person name="Suleimanov R.Z."/>
            <person name="Oshkin I.Y."/>
            <person name="Danilova O.V."/>
            <person name="Suzina N.E."/>
            <person name="Dedysh S.N."/>
        </authorList>
    </citation>
    <scope>NUCLEOTIDE SEQUENCE [LARGE SCALE GENOMIC DNA]</scope>
    <source>
        <strain evidence="2 3">Ch1-1</strain>
    </source>
</reference>
<dbReference type="GO" id="GO:0005737">
    <property type="term" value="C:cytoplasm"/>
    <property type="evidence" value="ECO:0007669"/>
    <property type="project" value="TreeGrafter"/>
</dbReference>
<dbReference type="EMBL" id="CP157743">
    <property type="protein sequence ID" value="XBS20290.1"/>
    <property type="molecule type" value="Genomic_DNA"/>
</dbReference>
<feature type="transmembrane region" description="Helical" evidence="1">
    <location>
        <begin position="288"/>
        <end position="309"/>
    </location>
</feature>